<comment type="caution">
    <text evidence="1">The sequence shown here is derived from an EMBL/GenBank/DDBJ whole genome shotgun (WGS) entry which is preliminary data.</text>
</comment>
<evidence type="ECO:0008006" key="2">
    <source>
        <dbReference type="Google" id="ProtNLM"/>
    </source>
</evidence>
<sequence length="282" mass="31183">MWSTSVDGESWSPANIIRSGDAGHKVSVWFDGTYLHYVYMPLAEASPIYYRRGVPNTDGSITWSVDEQVVKSGEAGVMFVAVHIAVDSYGYPWITYLSINDVRRPFVTKSSTNDGTWVTQDGFPYQVFPTTRDCDLNVVPLTAGKVYVIVAYTNGIIRGKLWTGSWGPEESATVSRIPHGTAFSTTAINDDVHVVFLTTANDIIHVERTYGVGWSSEVVVQPSVSGGSYPIISHDISELYCFWAHSPVTDHVYYKKCVEGVWDATPTDWIDDTVEGRANSST</sequence>
<accession>X1LY57</accession>
<evidence type="ECO:0000313" key="1">
    <source>
        <dbReference type="EMBL" id="GAI10746.1"/>
    </source>
</evidence>
<proteinExistence type="predicted"/>
<dbReference type="EMBL" id="BARV01008983">
    <property type="protein sequence ID" value="GAI10746.1"/>
    <property type="molecule type" value="Genomic_DNA"/>
</dbReference>
<organism evidence="1">
    <name type="scientific">marine sediment metagenome</name>
    <dbReference type="NCBI Taxonomy" id="412755"/>
    <lineage>
        <taxon>unclassified sequences</taxon>
        <taxon>metagenomes</taxon>
        <taxon>ecological metagenomes</taxon>
    </lineage>
</organism>
<feature type="non-terminal residue" evidence="1">
    <location>
        <position position="282"/>
    </location>
</feature>
<reference evidence="1" key="1">
    <citation type="journal article" date="2014" name="Front. Microbiol.">
        <title>High frequency of phylogenetically diverse reductive dehalogenase-homologous genes in deep subseafloor sedimentary metagenomes.</title>
        <authorList>
            <person name="Kawai M."/>
            <person name="Futagami T."/>
            <person name="Toyoda A."/>
            <person name="Takaki Y."/>
            <person name="Nishi S."/>
            <person name="Hori S."/>
            <person name="Arai W."/>
            <person name="Tsubouchi T."/>
            <person name="Morono Y."/>
            <person name="Uchiyama I."/>
            <person name="Ito T."/>
            <person name="Fujiyama A."/>
            <person name="Inagaki F."/>
            <person name="Takami H."/>
        </authorList>
    </citation>
    <scope>NUCLEOTIDE SEQUENCE</scope>
    <source>
        <strain evidence="1">Expedition CK06-06</strain>
    </source>
</reference>
<dbReference type="SUPFAM" id="SSF89372">
    <property type="entry name" value="Fucose-specific lectin"/>
    <property type="match status" value="1"/>
</dbReference>
<dbReference type="AlphaFoldDB" id="X1LY57"/>
<name>X1LY57_9ZZZZ</name>
<gene>
    <name evidence="1" type="ORF">S06H3_17883</name>
</gene>
<dbReference type="Gene3D" id="2.120.10.70">
    <property type="entry name" value="Fucose-specific lectin"/>
    <property type="match status" value="1"/>
</dbReference>
<protein>
    <recommendedName>
        <fullName evidence="2">Sialidase domain-containing protein</fullName>
    </recommendedName>
</protein>